<protein>
    <submittedName>
        <fullName evidence="2">Uncharacterized protein</fullName>
    </submittedName>
</protein>
<organism evidence="2">
    <name type="scientific">Chromera velia CCMP2878</name>
    <dbReference type="NCBI Taxonomy" id="1169474"/>
    <lineage>
        <taxon>Eukaryota</taxon>
        <taxon>Sar</taxon>
        <taxon>Alveolata</taxon>
        <taxon>Colpodellida</taxon>
        <taxon>Chromeraceae</taxon>
        <taxon>Chromera</taxon>
    </lineage>
</organism>
<accession>A0A0G4F5G9</accession>
<keyword evidence="1" id="KW-0732">Signal</keyword>
<feature type="signal peptide" evidence="1">
    <location>
        <begin position="1"/>
        <end position="23"/>
    </location>
</feature>
<evidence type="ECO:0000313" key="2">
    <source>
        <dbReference type="EMBL" id="CEM07724.1"/>
    </source>
</evidence>
<reference evidence="2" key="1">
    <citation type="submission" date="2014-11" db="EMBL/GenBank/DDBJ databases">
        <authorList>
            <person name="Otto D Thomas"/>
            <person name="Naeem Raeece"/>
        </authorList>
    </citation>
    <scope>NUCLEOTIDE SEQUENCE</scope>
</reference>
<dbReference type="AlphaFoldDB" id="A0A0G4F5G9"/>
<proteinExistence type="predicted"/>
<evidence type="ECO:0000256" key="1">
    <source>
        <dbReference type="SAM" id="SignalP"/>
    </source>
</evidence>
<dbReference type="EMBL" id="CDMZ01000141">
    <property type="protein sequence ID" value="CEM07724.1"/>
    <property type="molecule type" value="Genomic_DNA"/>
</dbReference>
<feature type="chain" id="PRO_5005188121" evidence="1">
    <location>
        <begin position="24"/>
        <end position="437"/>
    </location>
</feature>
<sequence>MRFASSTAALLLVCCAFLYPVRSKRLDVTLARSEGTSPSVCSCRFFEKMVSRIMEKTDQGRIRTGGSIDMNKMTMRFLDLEHMEVWIQGMKLNLMVVDPGFTGEKHTTIKTRGDIPGTLGRINLRVDTTGSAHEDARTGSSGINRDEVFWSKPGRTETTSHADFFDIETDGTGVRGVYNSAKDSILGAFDSFGSWLNKKGVIDHHGRVGSSYENYDIMEELVDDEILPVLSSESREIHKGAGRWFRCVAFRTEEFGDLPWDQVPCDDKEAEIDTSRLFKNFYGAEADLEYRVAEMDLKVEACPTGGWMDVRLEKLKDSTTPHFKMEVRAPGKAGGVLGEKRGIVTARGDLKARLLPTGSPSPAVKIEDDLGFESVPAWLSTEDLRKVIYKRFQQEMVNFVRSYDLCTADHIKYYIYGPTDTTSLETLPCPGVEPVRI</sequence>
<gene>
    <name evidence="2" type="ORF">Cvel_15330</name>
</gene>
<name>A0A0G4F5G9_9ALVE</name>
<dbReference type="VEuPathDB" id="CryptoDB:Cvel_15330"/>